<name>A0ABR7GQI3_9FIRM</name>
<reference evidence="2 3" key="1">
    <citation type="submission" date="2020-08" db="EMBL/GenBank/DDBJ databases">
        <title>Genome public.</title>
        <authorList>
            <person name="Liu C."/>
            <person name="Sun Q."/>
        </authorList>
    </citation>
    <scope>NUCLEOTIDE SEQUENCE [LARGE SCALE GENOMIC DNA]</scope>
    <source>
        <strain evidence="2 3">M2</strain>
    </source>
</reference>
<protein>
    <recommendedName>
        <fullName evidence="4">DUF4367 domain-containing protein</fullName>
    </recommendedName>
</protein>
<accession>A0ABR7GQI3</accession>
<evidence type="ECO:0008006" key="4">
    <source>
        <dbReference type="Google" id="ProtNLM"/>
    </source>
</evidence>
<keyword evidence="3" id="KW-1185">Reference proteome</keyword>
<evidence type="ECO:0000256" key="1">
    <source>
        <dbReference type="SAM" id="Phobius"/>
    </source>
</evidence>
<keyword evidence="1" id="KW-1133">Transmembrane helix</keyword>
<gene>
    <name evidence="2" type="ORF">H8S02_11530</name>
</gene>
<keyword evidence="1" id="KW-0472">Membrane</keyword>
<keyword evidence="1" id="KW-0812">Transmembrane</keyword>
<dbReference type="Proteomes" id="UP000641741">
    <property type="component" value="Unassembled WGS sequence"/>
</dbReference>
<dbReference type="EMBL" id="JACOPK010000012">
    <property type="protein sequence ID" value="MBC5696562.1"/>
    <property type="molecule type" value="Genomic_DNA"/>
</dbReference>
<sequence length="254" mass="28291">MNETVFDKEMKDMLHRCADELHAPDKLKTRVDFALKNGSSRPRRRWGRRLIALAAVAAITVTGAFAAGAFGSITSHSWSDQRLSMEQTQQHMEDAGAALTLPETIGDFTFSHGYDVAATAKSAAGKSEQVDEVNAEYEKDGVTLNFNAHKTYTVFSDEENSDPEPDEVQEVNGVTLAFRDSHYRFVPPDYEPSDEEKKLERRGELTISEGSDEVEDRQFQSVSWQKDGMSYSLYGFDTGLDAQTMLELASGLVE</sequence>
<evidence type="ECO:0000313" key="3">
    <source>
        <dbReference type="Proteomes" id="UP000641741"/>
    </source>
</evidence>
<feature type="transmembrane region" description="Helical" evidence="1">
    <location>
        <begin position="50"/>
        <end position="73"/>
    </location>
</feature>
<comment type="caution">
    <text evidence="2">The sequence shown here is derived from an EMBL/GenBank/DDBJ whole genome shotgun (WGS) entry which is preliminary data.</text>
</comment>
<organism evidence="2 3">
    <name type="scientific">Agathobaculum hominis</name>
    <dbReference type="NCBI Taxonomy" id="2763014"/>
    <lineage>
        <taxon>Bacteria</taxon>
        <taxon>Bacillati</taxon>
        <taxon>Bacillota</taxon>
        <taxon>Clostridia</taxon>
        <taxon>Eubacteriales</taxon>
        <taxon>Butyricicoccaceae</taxon>
        <taxon>Agathobaculum</taxon>
    </lineage>
</organism>
<dbReference type="RefSeq" id="WP_186970634.1">
    <property type="nucleotide sequence ID" value="NZ_JACOPK010000012.1"/>
</dbReference>
<evidence type="ECO:0000313" key="2">
    <source>
        <dbReference type="EMBL" id="MBC5696562.1"/>
    </source>
</evidence>
<proteinExistence type="predicted"/>